<evidence type="ECO:0000256" key="1">
    <source>
        <dbReference type="ARBA" id="ARBA00008779"/>
    </source>
</evidence>
<name>A0A2S8FLZ2_9BACT</name>
<evidence type="ECO:0000313" key="7">
    <source>
        <dbReference type="Proteomes" id="UP000240009"/>
    </source>
</evidence>
<gene>
    <name evidence="6" type="ORF">C5Y96_10170</name>
</gene>
<comment type="similarity">
    <text evidence="1">Belongs to the sulfatase family.</text>
</comment>
<comment type="caution">
    <text evidence="6">The sequence shown here is derived from an EMBL/GenBank/DDBJ whole genome shotgun (WGS) entry which is preliminary data.</text>
</comment>
<proteinExistence type="inferred from homology"/>
<accession>A0A2S8FLZ2</accession>
<keyword evidence="4" id="KW-0472">Membrane</keyword>
<feature type="region of interest" description="Disordered" evidence="3">
    <location>
        <begin position="38"/>
        <end position="57"/>
    </location>
</feature>
<evidence type="ECO:0000313" key="6">
    <source>
        <dbReference type="EMBL" id="PQO33212.1"/>
    </source>
</evidence>
<keyword evidence="4" id="KW-1133">Transmembrane helix</keyword>
<keyword evidence="2" id="KW-0378">Hydrolase</keyword>
<dbReference type="InterPro" id="IPR017850">
    <property type="entry name" value="Alkaline_phosphatase_core_sf"/>
</dbReference>
<organism evidence="6 7">
    <name type="scientific">Blastopirellula marina</name>
    <dbReference type="NCBI Taxonomy" id="124"/>
    <lineage>
        <taxon>Bacteria</taxon>
        <taxon>Pseudomonadati</taxon>
        <taxon>Planctomycetota</taxon>
        <taxon>Planctomycetia</taxon>
        <taxon>Pirellulales</taxon>
        <taxon>Pirellulaceae</taxon>
        <taxon>Blastopirellula</taxon>
    </lineage>
</organism>
<sequence length="530" mass="58030">MEKTFTLNTKSGSAMSLQAPLRWEGITTGRPARVTPCTASPPKLWSSNSPRTKSDNQMSSCRSLRLKVHLPILLFGHLAKRILPMKALLGTCCIAATFLLALCLFASDVLAASKDPAKPNVIILFSDDAGYNEFSMHGAELFPTPRINSIAANGVRFTNGYVSGTVCSPSRAGLLTGRYQNRFGHEFNIPPAYSETNGLPLEETTIADVMKQAGYQTIALGKWHLGYAPKFHPMERGFTDFYGFLQGSRSYFPLDKPNRLNQLLRDREPVTPESFEYMTDELALAAADYIAQSEDRPFFMYVAFNAIHTPNHVLQADLDSLGGDSRQAKHRAMTIALDRAVGTVLDAIEQQEIKDNTIVIFLNDNGGATGHDNTPLRGKKGSAWEGGIRVPFVMQWPGKIAAGKVVDEAVIALDIFPTAMSAAGVSQSPGLPLDGTDLMPFLTGKTPTPPHKTLFWKSGANWAVRDGNLKLVVATGGSGEPELYDLSQDAEEKVNIATQHPEQVKKMETMYMEWKKDFPTPTWGGGRAKM</sequence>
<dbReference type="PANTHER" id="PTHR42693">
    <property type="entry name" value="ARYLSULFATASE FAMILY MEMBER"/>
    <property type="match status" value="1"/>
</dbReference>
<evidence type="ECO:0000256" key="2">
    <source>
        <dbReference type="ARBA" id="ARBA00022801"/>
    </source>
</evidence>
<dbReference type="SUPFAM" id="SSF53649">
    <property type="entry name" value="Alkaline phosphatase-like"/>
    <property type="match status" value="1"/>
</dbReference>
<feature type="compositionally biased region" description="Polar residues" evidence="3">
    <location>
        <begin position="45"/>
        <end position="57"/>
    </location>
</feature>
<dbReference type="InterPro" id="IPR000917">
    <property type="entry name" value="Sulfatase_N"/>
</dbReference>
<protein>
    <recommendedName>
        <fullName evidence="5">Sulfatase N-terminal domain-containing protein</fullName>
    </recommendedName>
</protein>
<dbReference type="Pfam" id="PF00884">
    <property type="entry name" value="Sulfatase"/>
    <property type="match status" value="1"/>
</dbReference>
<feature type="transmembrane region" description="Helical" evidence="4">
    <location>
        <begin position="87"/>
        <end position="107"/>
    </location>
</feature>
<evidence type="ECO:0000256" key="3">
    <source>
        <dbReference type="SAM" id="MobiDB-lite"/>
    </source>
</evidence>
<dbReference type="Gene3D" id="3.30.1120.10">
    <property type="match status" value="1"/>
</dbReference>
<dbReference type="EMBL" id="PUIA01000035">
    <property type="protein sequence ID" value="PQO33212.1"/>
    <property type="molecule type" value="Genomic_DNA"/>
</dbReference>
<dbReference type="AlphaFoldDB" id="A0A2S8FLZ2"/>
<dbReference type="Proteomes" id="UP000240009">
    <property type="component" value="Unassembled WGS sequence"/>
</dbReference>
<dbReference type="Gene3D" id="3.40.720.10">
    <property type="entry name" value="Alkaline Phosphatase, subunit A"/>
    <property type="match status" value="1"/>
</dbReference>
<dbReference type="GO" id="GO:0004065">
    <property type="term" value="F:arylsulfatase activity"/>
    <property type="evidence" value="ECO:0007669"/>
    <property type="project" value="TreeGrafter"/>
</dbReference>
<reference evidence="6 7" key="1">
    <citation type="submission" date="2018-02" db="EMBL/GenBank/DDBJ databases">
        <title>Comparative genomes isolates from brazilian mangrove.</title>
        <authorList>
            <person name="Araujo J.E."/>
            <person name="Taketani R.G."/>
            <person name="Silva M.C.P."/>
            <person name="Loureco M.V."/>
            <person name="Andreote F.D."/>
        </authorList>
    </citation>
    <scope>NUCLEOTIDE SEQUENCE [LARGE SCALE GENOMIC DNA]</scope>
    <source>
        <strain evidence="6 7">HEX-2 MGV</strain>
    </source>
</reference>
<keyword evidence="4" id="KW-0812">Transmembrane</keyword>
<dbReference type="InterPro" id="IPR050738">
    <property type="entry name" value="Sulfatase"/>
</dbReference>
<dbReference type="PANTHER" id="PTHR42693:SF53">
    <property type="entry name" value="ENDO-4-O-SULFATASE"/>
    <property type="match status" value="1"/>
</dbReference>
<feature type="domain" description="Sulfatase N-terminal" evidence="5">
    <location>
        <begin position="119"/>
        <end position="425"/>
    </location>
</feature>
<evidence type="ECO:0000259" key="5">
    <source>
        <dbReference type="Pfam" id="PF00884"/>
    </source>
</evidence>
<evidence type="ECO:0000256" key="4">
    <source>
        <dbReference type="SAM" id="Phobius"/>
    </source>
</evidence>